<dbReference type="Pfam" id="PF13414">
    <property type="entry name" value="TPR_11"/>
    <property type="match status" value="1"/>
</dbReference>
<dbReference type="InterPro" id="IPR011990">
    <property type="entry name" value="TPR-like_helical_dom_sf"/>
</dbReference>
<dbReference type="GeneID" id="43501352"/>
<dbReference type="SUPFAM" id="SSF48439">
    <property type="entry name" value="Protein prenylyltransferase"/>
    <property type="match status" value="1"/>
</dbReference>
<dbReference type="EMBL" id="CP032049">
    <property type="protein sequence ID" value="AXU07188.1"/>
    <property type="molecule type" value="Genomic_DNA"/>
</dbReference>
<evidence type="ECO:0000313" key="2">
    <source>
        <dbReference type="Proteomes" id="UP000258667"/>
    </source>
</evidence>
<reference evidence="1 2" key="1">
    <citation type="submission" date="2018-08" db="EMBL/GenBank/DDBJ databases">
        <title>Complete genomic DNA sequence of Rickettsia japonica in China.</title>
        <authorList>
            <person name="Lu Q."/>
            <person name="Li C."/>
        </authorList>
    </citation>
    <scope>NUCLEOTIDE SEQUENCE [LARGE SCALE GENOMIC DNA]</scope>
    <source>
        <strain evidence="1 2">LA4/2015</strain>
    </source>
</reference>
<protein>
    <submittedName>
        <fullName evidence="1">Tetratricopeptide repeat protein</fullName>
    </submittedName>
</protein>
<sequence length="49" mass="6051">MYLTQKYCFFYLIGKYNLVLESYNKAIELDPTNSEAQYNKQHLLKRMYY</sequence>
<gene>
    <name evidence="1" type="ORF">D0Z68_05910</name>
</gene>
<proteinExistence type="predicted"/>
<name>A0ABM6YH39_RICJA</name>
<dbReference type="RefSeq" id="WP_109559334.1">
    <property type="nucleotide sequence ID" value="NZ_AP017572.1"/>
</dbReference>
<organism evidence="1 2">
    <name type="scientific">Rickettsia japonica</name>
    <dbReference type="NCBI Taxonomy" id="35790"/>
    <lineage>
        <taxon>Bacteria</taxon>
        <taxon>Pseudomonadati</taxon>
        <taxon>Pseudomonadota</taxon>
        <taxon>Alphaproteobacteria</taxon>
        <taxon>Rickettsiales</taxon>
        <taxon>Rickettsiaceae</taxon>
        <taxon>Rickettsieae</taxon>
        <taxon>Rickettsia</taxon>
        <taxon>spotted fever group</taxon>
    </lineage>
</organism>
<accession>A0ABM6YH39</accession>
<evidence type="ECO:0000313" key="1">
    <source>
        <dbReference type="EMBL" id="AXU07188.1"/>
    </source>
</evidence>
<keyword evidence="2" id="KW-1185">Reference proteome</keyword>
<dbReference type="Gene3D" id="1.25.40.10">
    <property type="entry name" value="Tetratricopeptide repeat domain"/>
    <property type="match status" value="1"/>
</dbReference>
<dbReference type="Proteomes" id="UP000258667">
    <property type="component" value="Chromosome"/>
</dbReference>